<dbReference type="AlphaFoldDB" id="A0A644UN88"/>
<proteinExistence type="predicted"/>
<dbReference type="EMBL" id="VSSQ01000138">
    <property type="protein sequence ID" value="MPL80477.1"/>
    <property type="molecule type" value="Genomic_DNA"/>
</dbReference>
<evidence type="ECO:0000313" key="2">
    <source>
        <dbReference type="EMBL" id="MPL80477.1"/>
    </source>
</evidence>
<feature type="region of interest" description="Disordered" evidence="1">
    <location>
        <begin position="1"/>
        <end position="29"/>
    </location>
</feature>
<comment type="caution">
    <text evidence="2">The sequence shown here is derived from an EMBL/GenBank/DDBJ whole genome shotgun (WGS) entry which is preliminary data.</text>
</comment>
<reference evidence="2" key="1">
    <citation type="submission" date="2019-08" db="EMBL/GenBank/DDBJ databases">
        <authorList>
            <person name="Kucharzyk K."/>
            <person name="Murdoch R.W."/>
            <person name="Higgins S."/>
            <person name="Loffler F."/>
        </authorList>
    </citation>
    <scope>NUCLEOTIDE SEQUENCE</scope>
</reference>
<accession>A0A644UN88</accession>
<name>A0A644UN88_9ZZZZ</name>
<evidence type="ECO:0000256" key="1">
    <source>
        <dbReference type="SAM" id="MobiDB-lite"/>
    </source>
</evidence>
<sequence length="169" mass="17981">MAEPGPARGPAAPDGALSPAPMAEKLNPNMGPEAASVPCAARLGFASKLRSTIPKQAEEMKKFNAALVAAAVALCVSTPALAEDLVFTLKNGTHSVLNNFYTSPVGVNAWEDDVFGDQVLEPGESMEITIADGRSVCDYDMRFEFQGDELDTTTDTQNLCELGEYTIHE</sequence>
<organism evidence="2">
    <name type="scientific">bioreactor metagenome</name>
    <dbReference type="NCBI Taxonomy" id="1076179"/>
    <lineage>
        <taxon>unclassified sequences</taxon>
        <taxon>metagenomes</taxon>
        <taxon>ecological metagenomes</taxon>
    </lineage>
</organism>
<feature type="compositionally biased region" description="Low complexity" evidence="1">
    <location>
        <begin position="1"/>
        <end position="16"/>
    </location>
</feature>
<protein>
    <submittedName>
        <fullName evidence="2">Uncharacterized protein</fullName>
    </submittedName>
</protein>
<gene>
    <name evidence="2" type="ORF">SDC9_26377</name>
</gene>